<proteinExistence type="inferred from homology"/>
<organism evidence="4 5">
    <name type="scientific">Papiliotrema laurentii</name>
    <name type="common">Cryptococcus laurentii</name>
    <dbReference type="NCBI Taxonomy" id="5418"/>
    <lineage>
        <taxon>Eukaryota</taxon>
        <taxon>Fungi</taxon>
        <taxon>Dikarya</taxon>
        <taxon>Basidiomycota</taxon>
        <taxon>Agaricomycotina</taxon>
        <taxon>Tremellomycetes</taxon>
        <taxon>Tremellales</taxon>
        <taxon>Rhynchogastremaceae</taxon>
        <taxon>Papiliotrema</taxon>
    </lineage>
</organism>
<evidence type="ECO:0000256" key="1">
    <source>
        <dbReference type="ARBA" id="ARBA00022741"/>
    </source>
</evidence>
<dbReference type="InterPro" id="IPR027417">
    <property type="entry name" value="P-loop_NTPase"/>
</dbReference>
<gene>
    <name evidence="4" type="ORF">DB88DRAFT_481090</name>
</gene>
<protein>
    <submittedName>
        <fullName evidence="4">Chromatin associated protein KTI12</fullName>
    </submittedName>
</protein>
<keyword evidence="1" id="KW-0547">Nucleotide-binding</keyword>
<keyword evidence="2" id="KW-0067">ATP-binding</keyword>
<keyword evidence="5" id="KW-1185">Reference proteome</keyword>
<evidence type="ECO:0000313" key="5">
    <source>
        <dbReference type="Proteomes" id="UP001182556"/>
    </source>
</evidence>
<dbReference type="Proteomes" id="UP001182556">
    <property type="component" value="Unassembled WGS sequence"/>
</dbReference>
<sequence length="298" mass="32858">MALVTIVGYPCSGKTRMAEALVEHFERKLASPDYTGPKLEVVHVNDDNSHVSRSVYDNSISEKSGRGNLFTATTRALGPERIVICDSLNYIKGFRYQMYCAAREAHSRTVTVHVATPPDKCREWHEKRGECSYKPATFDNLLMRFEEPSSMVRWDSPLVTVAWDEPYPLDTIWELAMTGDKKGPTAAVKPRSQAAPNTLQTLTNTTSLITSSLLSHINATPSSSTFPIPSPPAPAPQSLILHLPMRRVTLPELQRLKRQFETTHTRAQASGGMAGGIRGEAEVAAAFVGFLETAWDTA</sequence>
<reference evidence="4" key="1">
    <citation type="submission" date="2023-02" db="EMBL/GenBank/DDBJ databases">
        <title>Identification and recombinant expression of a fungal hydrolase from Papiliotrema laurentii that hydrolyzes apple cutin and clears colloidal polyester polyurethane.</title>
        <authorList>
            <consortium name="DOE Joint Genome Institute"/>
            <person name="Roman V.A."/>
            <person name="Bojanowski C."/>
            <person name="Crable B.R."/>
            <person name="Wagner D.N."/>
            <person name="Hung C.S."/>
            <person name="Nadeau L.J."/>
            <person name="Schratz L."/>
            <person name="Haridas S."/>
            <person name="Pangilinan J."/>
            <person name="Lipzen A."/>
            <person name="Na H."/>
            <person name="Yan M."/>
            <person name="Ng V."/>
            <person name="Grigoriev I.V."/>
            <person name="Spatafora J.W."/>
            <person name="Barlow D."/>
            <person name="Biffinger J."/>
            <person name="Kelley-Loughnane N."/>
            <person name="Varaljay V.A."/>
            <person name="Crookes-Goodson W.J."/>
        </authorList>
    </citation>
    <scope>NUCLEOTIDE SEQUENCE</scope>
    <source>
        <strain evidence="4">5307AH</strain>
    </source>
</reference>
<comment type="similarity">
    <text evidence="3">Belongs to the KTI12 family.</text>
</comment>
<evidence type="ECO:0000256" key="3">
    <source>
        <dbReference type="ARBA" id="ARBA00025768"/>
    </source>
</evidence>
<dbReference type="Gene3D" id="3.40.50.300">
    <property type="entry name" value="P-loop containing nucleotide triphosphate hydrolases"/>
    <property type="match status" value="1"/>
</dbReference>
<name>A0AAD9FU91_PAPLA</name>
<dbReference type="Pfam" id="PF08433">
    <property type="entry name" value="KTI12"/>
    <property type="match status" value="1"/>
</dbReference>
<evidence type="ECO:0000256" key="2">
    <source>
        <dbReference type="ARBA" id="ARBA00022840"/>
    </source>
</evidence>
<dbReference type="InterPro" id="IPR013641">
    <property type="entry name" value="KTI12/PSTK"/>
</dbReference>
<dbReference type="EMBL" id="JAODAN010000002">
    <property type="protein sequence ID" value="KAK1926216.1"/>
    <property type="molecule type" value="Genomic_DNA"/>
</dbReference>
<dbReference type="AlphaFoldDB" id="A0AAD9FU91"/>
<accession>A0AAD9FU91</accession>
<dbReference type="PANTHER" id="PTHR12435">
    <property type="match status" value="1"/>
</dbReference>
<comment type="caution">
    <text evidence="4">The sequence shown here is derived from an EMBL/GenBank/DDBJ whole genome shotgun (WGS) entry which is preliminary data.</text>
</comment>
<evidence type="ECO:0000313" key="4">
    <source>
        <dbReference type="EMBL" id="KAK1926216.1"/>
    </source>
</evidence>
<dbReference type="GO" id="GO:0005524">
    <property type="term" value="F:ATP binding"/>
    <property type="evidence" value="ECO:0007669"/>
    <property type="project" value="UniProtKB-KW"/>
</dbReference>
<dbReference type="SUPFAM" id="SSF52540">
    <property type="entry name" value="P-loop containing nucleoside triphosphate hydrolases"/>
    <property type="match status" value="1"/>
</dbReference>